<proteinExistence type="predicted"/>
<dbReference type="AlphaFoldDB" id="A0A420SXQ7"/>
<evidence type="ECO:0000313" key="2">
    <source>
        <dbReference type="Proteomes" id="UP000283569"/>
    </source>
</evidence>
<dbReference type="Proteomes" id="UP000283569">
    <property type="component" value="Unassembled WGS sequence"/>
</dbReference>
<comment type="caution">
    <text evidence="1">The sequence shown here is derived from an EMBL/GenBank/DDBJ whole genome shotgun (WGS) entry which is preliminary data.</text>
</comment>
<reference evidence="1 2" key="1">
    <citation type="journal article" date="2018" name="Sci. Rep.">
        <title>Characterisation of pathogen-specific regions and novel effector candidates in Fusarium oxysporum f. sp. cepae.</title>
        <authorList>
            <person name="Armitage A.D."/>
            <person name="Taylor A."/>
            <person name="Sobczyk M.K."/>
            <person name="Baxter L."/>
            <person name="Greenfield B.P."/>
            <person name="Bates H.J."/>
            <person name="Wilson F."/>
            <person name="Jackson A.C."/>
            <person name="Ott S."/>
            <person name="Harrison R.J."/>
            <person name="Clarkson J.P."/>
        </authorList>
    </citation>
    <scope>NUCLEOTIDE SEQUENCE [LARGE SCALE GENOMIC DNA]</scope>
    <source>
        <strain evidence="1 2">Fp_A8</strain>
    </source>
</reference>
<organism evidence="1 2">
    <name type="scientific">Gibberella intermedia</name>
    <name type="common">Bulb rot disease fungus</name>
    <name type="synonym">Fusarium proliferatum</name>
    <dbReference type="NCBI Taxonomy" id="948311"/>
    <lineage>
        <taxon>Eukaryota</taxon>
        <taxon>Fungi</taxon>
        <taxon>Dikarya</taxon>
        <taxon>Ascomycota</taxon>
        <taxon>Pezizomycotina</taxon>
        <taxon>Sordariomycetes</taxon>
        <taxon>Hypocreomycetidae</taxon>
        <taxon>Hypocreales</taxon>
        <taxon>Nectriaceae</taxon>
        <taxon>Fusarium</taxon>
        <taxon>Fusarium fujikuroi species complex</taxon>
    </lineage>
</organism>
<accession>A0A420SXQ7</accession>
<dbReference type="EMBL" id="MRDB01000037">
    <property type="protein sequence ID" value="RKL34034.1"/>
    <property type="molecule type" value="Genomic_DNA"/>
</dbReference>
<name>A0A420SXQ7_GIBIN</name>
<sequence>MGATGPLKHRNELSYDPVVRPELSAVGMSQRAIVLSNIVGQDILRYVELTSSPIEASAPDLDRAPDYYHCHNPFGRMHLRPPSSNTESMRYTNNTSSHAWDASATLPANPRASVALCCQSTSNVAIIQQTRAFALKGLVLLQ</sequence>
<evidence type="ECO:0000313" key="1">
    <source>
        <dbReference type="EMBL" id="RKL34034.1"/>
    </source>
</evidence>
<gene>
    <name evidence="1" type="ORF">BFJ72_g9521</name>
</gene>
<protein>
    <submittedName>
        <fullName evidence="1">Uncharacterized protein</fullName>
    </submittedName>
</protein>